<proteinExistence type="predicted"/>
<protein>
    <submittedName>
        <fullName evidence="3">Uncharacterized protein</fullName>
    </submittedName>
</protein>
<feature type="coiled-coil region" evidence="1">
    <location>
        <begin position="176"/>
        <end position="210"/>
    </location>
</feature>
<accession>V5G591</accession>
<organism evidence="3">
    <name type="scientific">Anoplophora glabripennis</name>
    <name type="common">Asian longhorn beetle</name>
    <name type="synonym">Anoplophora nobilis</name>
    <dbReference type="NCBI Taxonomy" id="217634"/>
    <lineage>
        <taxon>Eukaryota</taxon>
        <taxon>Metazoa</taxon>
        <taxon>Ecdysozoa</taxon>
        <taxon>Arthropoda</taxon>
        <taxon>Hexapoda</taxon>
        <taxon>Insecta</taxon>
        <taxon>Pterygota</taxon>
        <taxon>Neoptera</taxon>
        <taxon>Endopterygota</taxon>
        <taxon>Coleoptera</taxon>
        <taxon>Polyphaga</taxon>
        <taxon>Cucujiformia</taxon>
        <taxon>Chrysomeloidea</taxon>
        <taxon>Cerambycidae</taxon>
        <taxon>Lamiinae</taxon>
        <taxon>Lamiini</taxon>
        <taxon>Anoplophora</taxon>
    </lineage>
</organism>
<keyword evidence="1" id="KW-0175">Coiled coil</keyword>
<dbReference type="AlphaFoldDB" id="V5G591"/>
<name>V5G591_ANOGL</name>
<evidence type="ECO:0000256" key="2">
    <source>
        <dbReference type="SAM" id="MobiDB-lite"/>
    </source>
</evidence>
<evidence type="ECO:0000313" key="3">
    <source>
        <dbReference type="EMBL" id="JAB65230.1"/>
    </source>
</evidence>
<dbReference type="EMBL" id="GALX01003236">
    <property type="protein sequence ID" value="JAB65230.1"/>
    <property type="molecule type" value="Transcribed_RNA"/>
</dbReference>
<evidence type="ECO:0000256" key="1">
    <source>
        <dbReference type="SAM" id="Coils"/>
    </source>
</evidence>
<reference evidence="3" key="1">
    <citation type="submission" date="2013-07" db="EMBL/GenBank/DDBJ databases">
        <title>Midgut Transcriptome Profiling of Anoplphora glabripennis, a Lignocellulose Degrading, Wood-Boring Cerambycid.</title>
        <authorList>
            <person name="Scully E.D."/>
            <person name="Hoover K."/>
            <person name="Carlson J.E."/>
            <person name="Tien M."/>
            <person name="Geib S.M."/>
        </authorList>
    </citation>
    <scope>NUCLEOTIDE SEQUENCE</scope>
</reference>
<feature type="compositionally biased region" description="Basic residues" evidence="2">
    <location>
        <begin position="119"/>
        <end position="132"/>
    </location>
</feature>
<feature type="region of interest" description="Disordered" evidence="2">
    <location>
        <begin position="112"/>
        <end position="147"/>
    </location>
</feature>
<sequence>MSYLGVEFSENGSIGLIHSSWLTPLKREVFWPPYKTSNLFNKALVVPEEPNQNSWNIYPIKRIFFESDEFEKAKKKLKRCEETSDIQSSESDFGFGKRTKIVTKLISESSSDEEPIRNKLPRRPNVSRKLFKNRATPTSSKSTSEENRIYSTEIVRENSALTPIREDSPRVQHGDINVSANNLDKIFQEIRKLREELKEIKGLLKLSRNSSVGISNLPDDIPVEFPLKIISNLQTLEEYLSAEEKLNGVVSLDYILLLFL</sequence>